<dbReference type="GO" id="GO:1903806">
    <property type="term" value="P:L-isoleucine import across plasma membrane"/>
    <property type="evidence" value="ECO:0007669"/>
    <property type="project" value="TreeGrafter"/>
</dbReference>
<evidence type="ECO:0000256" key="5">
    <source>
        <dbReference type="ARBA" id="ARBA00022692"/>
    </source>
</evidence>
<evidence type="ECO:0000256" key="7">
    <source>
        <dbReference type="ARBA" id="ARBA00022989"/>
    </source>
</evidence>
<dbReference type="CDD" id="cd06582">
    <property type="entry name" value="TM_PBP1_LivH_like"/>
    <property type="match status" value="1"/>
</dbReference>
<dbReference type="AlphaFoldDB" id="A0A1H2AKC2"/>
<evidence type="ECO:0000256" key="9">
    <source>
        <dbReference type="ARBA" id="ARBA00037998"/>
    </source>
</evidence>
<dbReference type="Proteomes" id="UP000243904">
    <property type="component" value="Chromosome I"/>
</dbReference>
<keyword evidence="7 10" id="KW-1133">Transmembrane helix</keyword>
<dbReference type="GO" id="GO:0015192">
    <property type="term" value="F:L-phenylalanine transmembrane transporter activity"/>
    <property type="evidence" value="ECO:0007669"/>
    <property type="project" value="TreeGrafter"/>
</dbReference>
<comment type="similarity">
    <text evidence="9">Belongs to the binding-protein-dependent transport system permease family. LivHM subfamily.</text>
</comment>
<dbReference type="GO" id="GO:0015808">
    <property type="term" value="P:L-alanine transport"/>
    <property type="evidence" value="ECO:0007669"/>
    <property type="project" value="TreeGrafter"/>
</dbReference>
<evidence type="ECO:0000256" key="4">
    <source>
        <dbReference type="ARBA" id="ARBA00022519"/>
    </source>
</evidence>
<proteinExistence type="inferred from homology"/>
<keyword evidence="12" id="KW-1185">Reference proteome</keyword>
<feature type="transmembrane region" description="Helical" evidence="10">
    <location>
        <begin position="93"/>
        <end position="111"/>
    </location>
</feature>
<organism evidence="11 12">
    <name type="scientific">Bradyrhizobium canariense</name>
    <dbReference type="NCBI Taxonomy" id="255045"/>
    <lineage>
        <taxon>Bacteria</taxon>
        <taxon>Pseudomonadati</taxon>
        <taxon>Pseudomonadota</taxon>
        <taxon>Alphaproteobacteria</taxon>
        <taxon>Hyphomicrobiales</taxon>
        <taxon>Nitrobacteraceae</taxon>
        <taxon>Bradyrhizobium</taxon>
    </lineage>
</organism>
<keyword evidence="2" id="KW-0813">Transport</keyword>
<comment type="subcellular location">
    <subcellularLocation>
        <location evidence="1">Cell membrane</location>
        <topology evidence="1">Multi-pass membrane protein</topology>
    </subcellularLocation>
</comment>
<keyword evidence="8 10" id="KW-0472">Membrane</keyword>
<dbReference type="GO" id="GO:0042941">
    <property type="term" value="P:D-alanine transmembrane transport"/>
    <property type="evidence" value="ECO:0007669"/>
    <property type="project" value="TreeGrafter"/>
</dbReference>
<gene>
    <name evidence="11" type="ORF">SAMN05444158_6238</name>
</gene>
<dbReference type="Pfam" id="PF02653">
    <property type="entry name" value="BPD_transp_2"/>
    <property type="match status" value="1"/>
</dbReference>
<feature type="transmembrane region" description="Helical" evidence="10">
    <location>
        <begin position="239"/>
        <end position="260"/>
    </location>
</feature>
<evidence type="ECO:0000313" key="12">
    <source>
        <dbReference type="Proteomes" id="UP000243904"/>
    </source>
</evidence>
<dbReference type="InterPro" id="IPR052157">
    <property type="entry name" value="BCAA_transport_permease"/>
</dbReference>
<keyword evidence="5 10" id="KW-0812">Transmembrane</keyword>
<reference evidence="12" key="1">
    <citation type="submission" date="2016-10" db="EMBL/GenBank/DDBJ databases">
        <authorList>
            <person name="Varghese N."/>
            <person name="Submissions S."/>
        </authorList>
    </citation>
    <scope>NUCLEOTIDE SEQUENCE [LARGE SCALE GENOMIC DNA]</scope>
    <source>
        <strain evidence="12">GAS369</strain>
    </source>
</reference>
<evidence type="ECO:0000313" key="11">
    <source>
        <dbReference type="EMBL" id="SDT46401.1"/>
    </source>
</evidence>
<dbReference type="InterPro" id="IPR001851">
    <property type="entry name" value="ABC_transp_permease"/>
</dbReference>
<dbReference type="GO" id="GO:0015190">
    <property type="term" value="F:L-leucine transmembrane transporter activity"/>
    <property type="evidence" value="ECO:0007669"/>
    <property type="project" value="TreeGrafter"/>
</dbReference>
<keyword evidence="3" id="KW-1003">Cell membrane</keyword>
<evidence type="ECO:0000256" key="2">
    <source>
        <dbReference type="ARBA" id="ARBA00022448"/>
    </source>
</evidence>
<feature type="transmembrane region" description="Helical" evidence="10">
    <location>
        <begin position="189"/>
        <end position="212"/>
    </location>
</feature>
<dbReference type="EMBL" id="LT629750">
    <property type="protein sequence ID" value="SDT46401.1"/>
    <property type="molecule type" value="Genomic_DNA"/>
</dbReference>
<evidence type="ECO:0000256" key="1">
    <source>
        <dbReference type="ARBA" id="ARBA00004651"/>
    </source>
</evidence>
<feature type="transmembrane region" description="Helical" evidence="10">
    <location>
        <begin position="131"/>
        <end position="160"/>
    </location>
</feature>
<evidence type="ECO:0000256" key="6">
    <source>
        <dbReference type="ARBA" id="ARBA00022970"/>
    </source>
</evidence>
<evidence type="ECO:0000256" key="3">
    <source>
        <dbReference type="ARBA" id="ARBA00022475"/>
    </source>
</evidence>
<accession>A0A1H2AKC2</accession>
<keyword evidence="4" id="KW-0997">Cell inner membrane</keyword>
<name>A0A1H2AKC2_9BRAD</name>
<dbReference type="GO" id="GO:0015188">
    <property type="term" value="F:L-isoleucine transmembrane transporter activity"/>
    <property type="evidence" value="ECO:0007669"/>
    <property type="project" value="TreeGrafter"/>
</dbReference>
<dbReference type="PANTHER" id="PTHR11795">
    <property type="entry name" value="BRANCHED-CHAIN AMINO ACID TRANSPORT SYSTEM PERMEASE PROTEIN LIVH"/>
    <property type="match status" value="1"/>
</dbReference>
<dbReference type="PANTHER" id="PTHR11795:SF371">
    <property type="entry name" value="HIGH-AFFINITY BRANCHED-CHAIN AMINO ACID TRANSPORT SYSTEM PERMEASE PROTEIN LIVH"/>
    <property type="match status" value="1"/>
</dbReference>
<protein>
    <submittedName>
        <fullName evidence="11">Branched-chain amino acid transport system permease protein</fullName>
    </submittedName>
</protein>
<keyword evidence="6" id="KW-0029">Amino-acid transport</keyword>
<feature type="transmembrane region" description="Helical" evidence="10">
    <location>
        <begin position="267"/>
        <end position="285"/>
    </location>
</feature>
<sequence>MMLIQQIVNGVMLGSTYSLVAIGYTLVFGVLHLVHLAHGEVFMIGAFVGLQVVLLAGGGVTTAIAAAAAASAVLGVLVYLLAIKPIKARKGHFLAPMISTIGVGVVLQELATRAFGGEQVGFPVQMESYVWHLGAVTLTSVQLVILFVSLGLMFALHLFITLTRVGMAMRATAESTMISHTLGIRSDRIIILTFAIASALAGVAGVLVGMSFNSISPYMGVDIGIKGLAAMLLGGLGNVYGAMFGGLVIGIVEVMSVAYLSSSYRDAFAFFVIIAVLLLRPRGIFGTTDHVEG</sequence>
<feature type="transmembrane region" description="Helical" evidence="10">
    <location>
        <begin position="63"/>
        <end position="81"/>
    </location>
</feature>
<dbReference type="GO" id="GO:0005304">
    <property type="term" value="F:L-valine transmembrane transporter activity"/>
    <property type="evidence" value="ECO:0007669"/>
    <property type="project" value="TreeGrafter"/>
</dbReference>
<evidence type="ECO:0000256" key="8">
    <source>
        <dbReference type="ARBA" id="ARBA00023136"/>
    </source>
</evidence>
<dbReference type="RefSeq" id="WP_197684994.1">
    <property type="nucleotide sequence ID" value="NZ_LT629750.1"/>
</dbReference>
<feature type="transmembrane region" description="Helical" evidence="10">
    <location>
        <begin position="12"/>
        <end position="34"/>
    </location>
</feature>
<dbReference type="GO" id="GO:0005886">
    <property type="term" value="C:plasma membrane"/>
    <property type="evidence" value="ECO:0007669"/>
    <property type="project" value="UniProtKB-SubCell"/>
</dbReference>
<evidence type="ECO:0000256" key="10">
    <source>
        <dbReference type="SAM" id="Phobius"/>
    </source>
</evidence>